<keyword evidence="1" id="KW-0812">Transmembrane</keyword>
<reference evidence="3" key="1">
    <citation type="journal article" date="2019" name="Int. J. Syst. Evol. Microbiol.">
        <title>The Global Catalogue of Microorganisms (GCM) 10K type strain sequencing project: providing services to taxonomists for standard genome sequencing and annotation.</title>
        <authorList>
            <consortium name="The Broad Institute Genomics Platform"/>
            <consortium name="The Broad Institute Genome Sequencing Center for Infectious Disease"/>
            <person name="Wu L."/>
            <person name="Ma J."/>
        </authorList>
    </citation>
    <scope>NUCLEOTIDE SEQUENCE [LARGE SCALE GENOMIC DNA]</scope>
    <source>
        <strain evidence="3">TBRC 7912</strain>
    </source>
</reference>
<keyword evidence="1" id="KW-1133">Transmembrane helix</keyword>
<evidence type="ECO:0000256" key="1">
    <source>
        <dbReference type="SAM" id="Phobius"/>
    </source>
</evidence>
<dbReference type="RefSeq" id="WP_386197053.1">
    <property type="nucleotide sequence ID" value="NZ_JBHSBC010000065.1"/>
</dbReference>
<feature type="transmembrane region" description="Helical" evidence="1">
    <location>
        <begin position="189"/>
        <end position="208"/>
    </location>
</feature>
<feature type="transmembrane region" description="Helical" evidence="1">
    <location>
        <begin position="22"/>
        <end position="41"/>
    </location>
</feature>
<accession>A0ABV8FD89</accession>
<keyword evidence="3" id="KW-1185">Reference proteome</keyword>
<feature type="transmembrane region" description="Helical" evidence="1">
    <location>
        <begin position="460"/>
        <end position="480"/>
    </location>
</feature>
<proteinExistence type="predicted"/>
<feature type="transmembrane region" description="Helical" evidence="1">
    <location>
        <begin position="125"/>
        <end position="150"/>
    </location>
</feature>
<dbReference type="EMBL" id="JBHSBC010000065">
    <property type="protein sequence ID" value="MFC3986683.1"/>
    <property type="molecule type" value="Genomic_DNA"/>
</dbReference>
<dbReference type="Proteomes" id="UP001595698">
    <property type="component" value="Unassembled WGS sequence"/>
</dbReference>
<sequence length="532" mass="53820">MSALTGTGTLVRLALRRDRLRLPIWVVVIPGLVTATASAIVELYPTMGERLALGLAIGANPALRALTGPIFDPSSAGGLTAWRVTGVAAVLTSLLSVLFVTRHTRAEEETGRAELIGAGTVGRHALPAAAVLVAGAANLAVALLSALGLATRGLPVSGALAFGLSVAGTGWVFTGVAALTAQLTETARAANAIALAALGLAFLLRAAGDAADGDTLSWLSPLGWAQRVRAFADERWTVFALFAVAAAALSAVAHLLAGRRDVGTGLLSSRRGPATAAPRLSGPTALAWRLHRGVLLGWVIAFTVVGAVFGALALSVGDIVDDNPQLAALMAGFGGAGAVVDAFLATVMSLLGMVAAGYAVQAALRPRAEEVAARAEPVLAAAVSRWRWPAGHLVWALGGATTVLAVAGLAAGLAHGIRVGDPAGQALRITGAALAQAPAVWVMAGVAVLLFGFVPRLTSLAWAVLGAFVLLGQLGRLLGIDERIQDLSPFAHLPRVPGGEATFGPLAWLVVVAAALVLAGLAGFRRRDLTGG</sequence>
<protein>
    <submittedName>
        <fullName evidence="2">ABC transporter permease</fullName>
    </submittedName>
</protein>
<feature type="transmembrane region" description="Helical" evidence="1">
    <location>
        <begin position="393"/>
        <end position="417"/>
    </location>
</feature>
<gene>
    <name evidence="2" type="ORF">ACFOYY_41595</name>
</gene>
<feature type="transmembrane region" description="Helical" evidence="1">
    <location>
        <begin position="429"/>
        <end position="453"/>
    </location>
</feature>
<feature type="transmembrane region" description="Helical" evidence="1">
    <location>
        <begin position="506"/>
        <end position="524"/>
    </location>
</feature>
<organism evidence="2 3">
    <name type="scientific">Streptosporangium jomthongense</name>
    <dbReference type="NCBI Taxonomy" id="1193683"/>
    <lineage>
        <taxon>Bacteria</taxon>
        <taxon>Bacillati</taxon>
        <taxon>Actinomycetota</taxon>
        <taxon>Actinomycetes</taxon>
        <taxon>Streptosporangiales</taxon>
        <taxon>Streptosporangiaceae</taxon>
        <taxon>Streptosporangium</taxon>
    </lineage>
</organism>
<evidence type="ECO:0000313" key="3">
    <source>
        <dbReference type="Proteomes" id="UP001595698"/>
    </source>
</evidence>
<feature type="transmembrane region" description="Helical" evidence="1">
    <location>
        <begin position="81"/>
        <end position="104"/>
    </location>
</feature>
<feature type="transmembrane region" description="Helical" evidence="1">
    <location>
        <begin position="236"/>
        <end position="257"/>
    </location>
</feature>
<keyword evidence="1" id="KW-0472">Membrane</keyword>
<feature type="transmembrane region" description="Helical" evidence="1">
    <location>
        <begin position="295"/>
        <end position="316"/>
    </location>
</feature>
<comment type="caution">
    <text evidence="2">The sequence shown here is derived from an EMBL/GenBank/DDBJ whole genome shotgun (WGS) entry which is preliminary data.</text>
</comment>
<evidence type="ECO:0000313" key="2">
    <source>
        <dbReference type="EMBL" id="MFC3986683.1"/>
    </source>
</evidence>
<name>A0ABV8FD89_9ACTN</name>
<feature type="transmembrane region" description="Helical" evidence="1">
    <location>
        <begin position="336"/>
        <end position="360"/>
    </location>
</feature>
<feature type="transmembrane region" description="Helical" evidence="1">
    <location>
        <begin position="156"/>
        <end position="177"/>
    </location>
</feature>